<protein>
    <recommendedName>
        <fullName evidence="1">Integrase catalytic domain-containing protein</fullName>
    </recommendedName>
</protein>
<gene>
    <name evidence="2" type="ORF">PC110_g15665</name>
</gene>
<name>A0A329RUJ4_9STRA</name>
<dbReference type="InterPro" id="IPR036397">
    <property type="entry name" value="RNaseH_sf"/>
</dbReference>
<evidence type="ECO:0000259" key="1">
    <source>
        <dbReference type="PROSITE" id="PS50994"/>
    </source>
</evidence>
<evidence type="ECO:0000313" key="2">
    <source>
        <dbReference type="EMBL" id="RAW27929.1"/>
    </source>
</evidence>
<reference evidence="2 3" key="1">
    <citation type="submission" date="2018-01" db="EMBL/GenBank/DDBJ databases">
        <title>Draft genome of the strawberry crown rot pathogen Phytophthora cactorum.</title>
        <authorList>
            <person name="Armitage A.D."/>
            <person name="Lysoe E."/>
            <person name="Nellist C.F."/>
            <person name="Harrison R.J."/>
            <person name="Brurberg M.B."/>
        </authorList>
    </citation>
    <scope>NUCLEOTIDE SEQUENCE [LARGE SCALE GENOMIC DNA]</scope>
    <source>
        <strain evidence="2 3">10300</strain>
    </source>
</reference>
<feature type="domain" description="Integrase catalytic" evidence="1">
    <location>
        <begin position="1"/>
        <end position="122"/>
    </location>
</feature>
<dbReference type="GO" id="GO:0015074">
    <property type="term" value="P:DNA integration"/>
    <property type="evidence" value="ECO:0007669"/>
    <property type="project" value="InterPro"/>
</dbReference>
<dbReference type="STRING" id="29920.A0A329RUJ4"/>
<keyword evidence="3" id="KW-1185">Reference proteome</keyword>
<sequence length="146" mass="16960">MVGGVISRHGVQEGLLSDRGPNFTSGLTRSLTSKTSRIKKLFSTAYHPQTQGLVERFNVTLLNMLRMMSYHEELGDSPFFSLRRLYRAPRDARRMVECQLIKAQDRHERRLSNPEHVEFAEGDQVWLSQFFRAKRGEKETKKLTFS</sequence>
<dbReference type="AlphaFoldDB" id="A0A329RUJ4"/>
<dbReference type="PROSITE" id="PS50994">
    <property type="entry name" value="INTEGRASE"/>
    <property type="match status" value="1"/>
</dbReference>
<comment type="caution">
    <text evidence="2">The sequence shown here is derived from an EMBL/GenBank/DDBJ whole genome shotgun (WGS) entry which is preliminary data.</text>
</comment>
<dbReference type="Proteomes" id="UP000251314">
    <property type="component" value="Unassembled WGS sequence"/>
</dbReference>
<dbReference type="OrthoDB" id="115643at2759"/>
<evidence type="ECO:0000313" key="3">
    <source>
        <dbReference type="Proteomes" id="UP000251314"/>
    </source>
</evidence>
<dbReference type="GO" id="GO:0003676">
    <property type="term" value="F:nucleic acid binding"/>
    <property type="evidence" value="ECO:0007669"/>
    <property type="project" value="InterPro"/>
</dbReference>
<dbReference type="InterPro" id="IPR012337">
    <property type="entry name" value="RNaseH-like_sf"/>
</dbReference>
<organism evidence="2 3">
    <name type="scientific">Phytophthora cactorum</name>
    <dbReference type="NCBI Taxonomy" id="29920"/>
    <lineage>
        <taxon>Eukaryota</taxon>
        <taxon>Sar</taxon>
        <taxon>Stramenopiles</taxon>
        <taxon>Oomycota</taxon>
        <taxon>Peronosporomycetes</taxon>
        <taxon>Peronosporales</taxon>
        <taxon>Peronosporaceae</taxon>
        <taxon>Phytophthora</taxon>
    </lineage>
</organism>
<proteinExistence type="predicted"/>
<accession>A0A329RUJ4</accession>
<dbReference type="InterPro" id="IPR050951">
    <property type="entry name" value="Retrovirus_Pol_polyprotein"/>
</dbReference>
<dbReference type="SUPFAM" id="SSF53098">
    <property type="entry name" value="Ribonuclease H-like"/>
    <property type="match status" value="1"/>
</dbReference>
<dbReference type="Gene3D" id="3.30.420.10">
    <property type="entry name" value="Ribonuclease H-like superfamily/Ribonuclease H"/>
    <property type="match status" value="1"/>
</dbReference>
<dbReference type="InterPro" id="IPR001584">
    <property type="entry name" value="Integrase_cat-core"/>
</dbReference>
<dbReference type="PANTHER" id="PTHR37984">
    <property type="entry name" value="PROTEIN CBG26694"/>
    <property type="match status" value="1"/>
</dbReference>
<dbReference type="PANTHER" id="PTHR37984:SF15">
    <property type="entry name" value="INTEGRASE CATALYTIC DOMAIN-CONTAINING PROTEIN"/>
    <property type="match status" value="1"/>
</dbReference>
<dbReference type="VEuPathDB" id="FungiDB:PC110_g15665"/>
<dbReference type="EMBL" id="MJFZ01000525">
    <property type="protein sequence ID" value="RAW27929.1"/>
    <property type="molecule type" value="Genomic_DNA"/>
</dbReference>